<dbReference type="PANTHER" id="PTHR34388:SF1">
    <property type="entry name" value="DNA POLYMERASE III SUBUNIT DELTA"/>
    <property type="match status" value="1"/>
</dbReference>
<dbReference type="Gene3D" id="1.20.272.10">
    <property type="match status" value="1"/>
</dbReference>
<dbReference type="RefSeq" id="WP_074632442.1">
    <property type="nucleotide sequence ID" value="NZ_CP066065.1"/>
</dbReference>
<evidence type="ECO:0000256" key="2">
    <source>
        <dbReference type="ARBA" id="ARBA00022679"/>
    </source>
</evidence>
<reference evidence="9 10" key="1">
    <citation type="submission" date="2020-12" db="EMBL/GenBank/DDBJ databases">
        <title>FDA dAtabase for Regulatory Grade micrObial Sequences (FDA-ARGOS): Supporting development and validation of Infectious Disease Dx tests.</title>
        <authorList>
            <person name="Sproer C."/>
            <person name="Gronow S."/>
            <person name="Severitt S."/>
            <person name="Schroder I."/>
            <person name="Tallon L."/>
            <person name="Sadzewicz L."/>
            <person name="Zhao X."/>
            <person name="Boylan J."/>
            <person name="Ott S."/>
            <person name="Bowen H."/>
            <person name="Vavikolanu K."/>
            <person name="Mehta A."/>
            <person name="Aluvathingal J."/>
            <person name="Nadendla S."/>
            <person name="Lowell S."/>
            <person name="Myers T."/>
            <person name="Yan Y."/>
            <person name="Sichtig H."/>
        </authorList>
    </citation>
    <scope>NUCLEOTIDE SEQUENCE [LARGE SCALE GENOMIC DNA]</scope>
    <source>
        <strain evidence="9 10">FDAARGOS_985</strain>
    </source>
</reference>
<dbReference type="GO" id="GO:0003887">
    <property type="term" value="F:DNA-directed DNA polymerase activity"/>
    <property type="evidence" value="ECO:0007669"/>
    <property type="project" value="UniProtKB-KW"/>
</dbReference>
<evidence type="ECO:0000256" key="6">
    <source>
        <dbReference type="ARBA" id="ARBA00034754"/>
    </source>
</evidence>
<evidence type="ECO:0000256" key="4">
    <source>
        <dbReference type="ARBA" id="ARBA00022705"/>
    </source>
</evidence>
<evidence type="ECO:0000256" key="5">
    <source>
        <dbReference type="ARBA" id="ARBA00022932"/>
    </source>
</evidence>
<keyword evidence="5" id="KW-0239">DNA-directed DNA polymerase</keyword>
<dbReference type="Pfam" id="PF21694">
    <property type="entry name" value="DNA_pol3_delta_C"/>
    <property type="match status" value="1"/>
</dbReference>
<evidence type="ECO:0000313" key="10">
    <source>
        <dbReference type="Proteomes" id="UP000595220"/>
    </source>
</evidence>
<keyword evidence="10" id="KW-1185">Reference proteome</keyword>
<name>A0AAP9Y7Y8_9ACTO</name>
<dbReference type="GO" id="GO:0003677">
    <property type="term" value="F:DNA binding"/>
    <property type="evidence" value="ECO:0007669"/>
    <property type="project" value="InterPro"/>
</dbReference>
<dbReference type="EMBL" id="CP066065">
    <property type="protein sequence ID" value="QQC44227.1"/>
    <property type="molecule type" value="Genomic_DNA"/>
</dbReference>
<feature type="domain" description="DNA polymerase III delta subunit-like C-terminal" evidence="8">
    <location>
        <begin position="211"/>
        <end position="317"/>
    </location>
</feature>
<dbReference type="InterPro" id="IPR005790">
    <property type="entry name" value="DNA_polIII_delta"/>
</dbReference>
<gene>
    <name evidence="9" type="primary">holA</name>
    <name evidence="9" type="ORF">I6H42_02090</name>
</gene>
<evidence type="ECO:0000259" key="8">
    <source>
        <dbReference type="Pfam" id="PF21694"/>
    </source>
</evidence>
<sequence length="325" mass="34518">MAARGTRPATPARVTLAPIVLIKGSEGLLVDRGLDQLRALAYQADPHLERTDLVAATYRAGQIDVIASPSLFGESRMVIIRDLETMSDALAADLIAYASSPAPDVWMFLTHPGGNARGKKVIDAISKAKWPIIPAEPLKNDWDKLALIAADVRDAHRQMDNDAMQALVDALGNDPRAMAGALAQLMSDVSGRISLEDVRRYQAGRVEATGYDVADAAVAGHSAKALTLTRHAFATGIAPQVLVAALAMKFRAMAKASIGGSASALKMAPWQVDRARRELRGWSDASLAAAFGAIATADAETKGASRDPQRAIEKAVITICRLHGR</sequence>
<dbReference type="PANTHER" id="PTHR34388">
    <property type="entry name" value="DNA POLYMERASE III SUBUNIT DELTA"/>
    <property type="match status" value="1"/>
</dbReference>
<dbReference type="SUPFAM" id="SSF48019">
    <property type="entry name" value="post-AAA+ oligomerization domain-like"/>
    <property type="match status" value="1"/>
</dbReference>
<dbReference type="Gene3D" id="3.40.50.300">
    <property type="entry name" value="P-loop containing nucleotide triphosphate hydrolases"/>
    <property type="match status" value="1"/>
</dbReference>
<dbReference type="InterPro" id="IPR008921">
    <property type="entry name" value="DNA_pol3_clamp-load_cplx_C"/>
</dbReference>
<comment type="catalytic activity">
    <reaction evidence="7">
        <text>DNA(n) + a 2'-deoxyribonucleoside 5'-triphosphate = DNA(n+1) + diphosphate</text>
        <dbReference type="Rhea" id="RHEA:22508"/>
        <dbReference type="Rhea" id="RHEA-COMP:17339"/>
        <dbReference type="Rhea" id="RHEA-COMP:17340"/>
        <dbReference type="ChEBI" id="CHEBI:33019"/>
        <dbReference type="ChEBI" id="CHEBI:61560"/>
        <dbReference type="ChEBI" id="CHEBI:173112"/>
        <dbReference type="EC" id="2.7.7.7"/>
    </reaction>
</comment>
<dbReference type="GO" id="GO:0006261">
    <property type="term" value="P:DNA-templated DNA replication"/>
    <property type="evidence" value="ECO:0007669"/>
    <property type="project" value="TreeGrafter"/>
</dbReference>
<keyword evidence="3 9" id="KW-0548">Nucleotidyltransferase</keyword>
<accession>A0AAP9Y7Y8</accession>
<evidence type="ECO:0000256" key="3">
    <source>
        <dbReference type="ARBA" id="ARBA00022695"/>
    </source>
</evidence>
<dbReference type="AlphaFoldDB" id="A0AAP9Y7Y8"/>
<proteinExistence type="inferred from homology"/>
<organism evidence="9 10">
    <name type="scientific">Schaalia meyeri</name>
    <dbReference type="NCBI Taxonomy" id="52773"/>
    <lineage>
        <taxon>Bacteria</taxon>
        <taxon>Bacillati</taxon>
        <taxon>Actinomycetota</taxon>
        <taxon>Actinomycetes</taxon>
        <taxon>Actinomycetales</taxon>
        <taxon>Actinomycetaceae</taxon>
        <taxon>Schaalia</taxon>
    </lineage>
</organism>
<dbReference type="SUPFAM" id="SSF52540">
    <property type="entry name" value="P-loop containing nucleoside triphosphate hydrolases"/>
    <property type="match status" value="1"/>
</dbReference>
<evidence type="ECO:0000313" key="9">
    <source>
        <dbReference type="EMBL" id="QQC44227.1"/>
    </source>
</evidence>
<protein>
    <recommendedName>
        <fullName evidence="1">DNA-directed DNA polymerase</fullName>
        <ecNumber evidence="1">2.7.7.7</ecNumber>
    </recommendedName>
</protein>
<comment type="similarity">
    <text evidence="6">Belongs to the DNA polymerase HolA subunit family.</text>
</comment>
<dbReference type="InterPro" id="IPR048466">
    <property type="entry name" value="DNA_pol3_delta-like_C"/>
</dbReference>
<evidence type="ECO:0000256" key="7">
    <source>
        <dbReference type="ARBA" id="ARBA00049244"/>
    </source>
</evidence>
<keyword evidence="4" id="KW-0235">DNA replication</keyword>
<dbReference type="NCBIfam" id="TIGR01128">
    <property type="entry name" value="holA"/>
    <property type="match status" value="1"/>
</dbReference>
<evidence type="ECO:0000256" key="1">
    <source>
        <dbReference type="ARBA" id="ARBA00012417"/>
    </source>
</evidence>
<dbReference type="InterPro" id="IPR027417">
    <property type="entry name" value="P-loop_NTPase"/>
</dbReference>
<dbReference type="Proteomes" id="UP000595220">
    <property type="component" value="Chromosome"/>
</dbReference>
<keyword evidence="2 9" id="KW-0808">Transferase</keyword>
<dbReference type="GO" id="GO:0009360">
    <property type="term" value="C:DNA polymerase III complex"/>
    <property type="evidence" value="ECO:0007669"/>
    <property type="project" value="TreeGrafter"/>
</dbReference>
<dbReference type="EC" id="2.7.7.7" evidence="1"/>